<evidence type="ECO:0000313" key="1">
    <source>
        <dbReference type="EMBL" id="SER77564.1"/>
    </source>
</evidence>
<protein>
    <submittedName>
        <fullName evidence="1">Uncharacterized protein</fullName>
    </submittedName>
</protein>
<comment type="caution">
    <text evidence="1">The sequence shown here is derived from an EMBL/GenBank/DDBJ whole genome shotgun (WGS) entry which is preliminary data.</text>
</comment>
<organism evidence="1 2">
    <name type="scientific">Lysinibacillus fusiformis</name>
    <dbReference type="NCBI Taxonomy" id="28031"/>
    <lineage>
        <taxon>Bacteria</taxon>
        <taxon>Bacillati</taxon>
        <taxon>Bacillota</taxon>
        <taxon>Bacilli</taxon>
        <taxon>Bacillales</taxon>
        <taxon>Bacillaceae</taxon>
        <taxon>Lysinibacillus</taxon>
    </lineage>
</organism>
<dbReference type="AlphaFoldDB" id="A0A1H9RY38"/>
<gene>
    <name evidence="1" type="ORF">SAMN02787113_04561</name>
</gene>
<proteinExistence type="predicted"/>
<dbReference type="EMBL" id="FOEL01000025">
    <property type="protein sequence ID" value="SER77564.1"/>
    <property type="molecule type" value="Genomic_DNA"/>
</dbReference>
<dbReference type="RefSeq" id="WP_089987253.1">
    <property type="nucleotide sequence ID" value="NZ_BJOM01000032.1"/>
</dbReference>
<reference evidence="1 2" key="1">
    <citation type="submission" date="2016-10" db="EMBL/GenBank/DDBJ databases">
        <authorList>
            <person name="Varghese N."/>
            <person name="Submissions S."/>
        </authorList>
    </citation>
    <scope>NUCLEOTIDE SEQUENCE [LARGE SCALE GENOMIC DNA]</scope>
    <source>
        <strain evidence="1 2">TC-13</strain>
    </source>
</reference>
<evidence type="ECO:0000313" key="2">
    <source>
        <dbReference type="Proteomes" id="UP000199410"/>
    </source>
</evidence>
<accession>A0A1H9RY38</accession>
<dbReference type="Proteomes" id="UP000199410">
    <property type="component" value="Unassembled WGS sequence"/>
</dbReference>
<sequence>MISHFDDDSQDLITSAIWNDTDKSIVVLLDNNASIGQKITFTKGNKQNLSGNKMTRDIIATFNGVNWE</sequence>
<name>A0A1H9RY38_9BACI</name>